<comment type="caution">
    <text evidence="4">The sequence shown here is derived from an EMBL/GenBank/DDBJ whole genome shotgun (WGS) entry which is preliminary data.</text>
</comment>
<feature type="domain" description="Methyltransferase" evidence="3">
    <location>
        <begin position="46"/>
        <end position="135"/>
    </location>
</feature>
<sequence length="272" mass="31138">MIVKPIPASAASTQWDPSTYLKFAQLRERPVIELLDHITVENPQLIYDLGCGTGIATHLLAQRWPNAELIGVDSSAEMLAEATYLPIRALWQRRNLLEWHAEQPADLLLAAAVLHFINGHEQLMPRLLSQLKPGGCLAAHMPNWREAHWYRLMLETLEHAGVGGKPLGTEALRRSMAERRVLSLDCYYRLLAPLTQDLDIWETEHLQVVDGKSPIFDWVKVSALRPVLLTLDDQERKRFLGEYLKRVHEEYPPESDGRTLFPFKRIFIVARV</sequence>
<keyword evidence="1 4" id="KW-0489">Methyltransferase</keyword>
<dbReference type="AlphaFoldDB" id="A0A6I3WF84"/>
<reference evidence="4 5" key="1">
    <citation type="submission" date="2019-11" db="EMBL/GenBank/DDBJ databases">
        <title>Pseudomonas karstica sp. nov. and Pseudomonas spelaei sp. nov. from karst caves.</title>
        <authorList>
            <person name="Zeman M."/>
        </authorList>
    </citation>
    <scope>NUCLEOTIDE SEQUENCE [LARGE SCALE GENOMIC DNA]</scope>
    <source>
        <strain evidence="4 5">CCM 7893</strain>
    </source>
</reference>
<proteinExistence type="predicted"/>
<evidence type="ECO:0000313" key="5">
    <source>
        <dbReference type="Proteomes" id="UP000438196"/>
    </source>
</evidence>
<accession>A0A6I3WF84</accession>
<dbReference type="OrthoDB" id="9795085at2"/>
<dbReference type="EMBL" id="WNNK01000012">
    <property type="protein sequence ID" value="MUF05782.1"/>
    <property type="molecule type" value="Genomic_DNA"/>
</dbReference>
<evidence type="ECO:0000256" key="1">
    <source>
        <dbReference type="ARBA" id="ARBA00022603"/>
    </source>
</evidence>
<dbReference type="PANTHER" id="PTHR43861">
    <property type="entry name" value="TRANS-ACONITATE 2-METHYLTRANSFERASE-RELATED"/>
    <property type="match status" value="1"/>
</dbReference>
<dbReference type="InterPro" id="IPR029063">
    <property type="entry name" value="SAM-dependent_MTases_sf"/>
</dbReference>
<dbReference type="RefSeq" id="WP_155584041.1">
    <property type="nucleotide sequence ID" value="NZ_JBHSTH010000017.1"/>
</dbReference>
<dbReference type="GO" id="GO:0030798">
    <property type="term" value="F:trans-aconitate 2-methyltransferase activity"/>
    <property type="evidence" value="ECO:0007669"/>
    <property type="project" value="InterPro"/>
</dbReference>
<dbReference type="InterPro" id="IPR041698">
    <property type="entry name" value="Methyltransf_25"/>
</dbReference>
<dbReference type="Gene3D" id="3.40.50.150">
    <property type="entry name" value="Vaccinia Virus protein VP39"/>
    <property type="match status" value="1"/>
</dbReference>
<dbReference type="InterPro" id="IPR023149">
    <property type="entry name" value="Trans_acon_MeTrfase_C"/>
</dbReference>
<dbReference type="PANTHER" id="PTHR43861:SF1">
    <property type="entry name" value="TRANS-ACONITATE 2-METHYLTRANSFERASE"/>
    <property type="match status" value="1"/>
</dbReference>
<protein>
    <submittedName>
        <fullName evidence="4">Methyltransferase domain-containing protein</fullName>
    </submittedName>
</protein>
<name>A0A6I3WF84_9PSED</name>
<dbReference type="Pfam" id="PF13649">
    <property type="entry name" value="Methyltransf_25"/>
    <property type="match status" value="1"/>
</dbReference>
<dbReference type="GO" id="GO:0032259">
    <property type="term" value="P:methylation"/>
    <property type="evidence" value="ECO:0007669"/>
    <property type="project" value="UniProtKB-KW"/>
</dbReference>
<keyword evidence="5" id="KW-1185">Reference proteome</keyword>
<dbReference type="SUPFAM" id="SSF53335">
    <property type="entry name" value="S-adenosyl-L-methionine-dependent methyltransferases"/>
    <property type="match status" value="1"/>
</dbReference>
<dbReference type="Gene3D" id="1.10.150.290">
    <property type="entry name" value="S-adenosyl-L-methionine-dependent methyltransferases"/>
    <property type="match status" value="1"/>
</dbReference>
<evidence type="ECO:0000256" key="2">
    <source>
        <dbReference type="ARBA" id="ARBA00022679"/>
    </source>
</evidence>
<dbReference type="CDD" id="cd02440">
    <property type="entry name" value="AdoMet_MTases"/>
    <property type="match status" value="1"/>
</dbReference>
<dbReference type="Proteomes" id="UP000438196">
    <property type="component" value="Unassembled WGS sequence"/>
</dbReference>
<gene>
    <name evidence="4" type="ORF">GNF76_15620</name>
</gene>
<keyword evidence="2 4" id="KW-0808">Transferase</keyword>
<organism evidence="4 5">
    <name type="scientific">Pseudomonas spelaei</name>
    <dbReference type="NCBI Taxonomy" id="1055469"/>
    <lineage>
        <taxon>Bacteria</taxon>
        <taxon>Pseudomonadati</taxon>
        <taxon>Pseudomonadota</taxon>
        <taxon>Gammaproteobacteria</taxon>
        <taxon>Pseudomonadales</taxon>
        <taxon>Pseudomonadaceae</taxon>
        <taxon>Pseudomonas</taxon>
    </lineage>
</organism>
<evidence type="ECO:0000259" key="3">
    <source>
        <dbReference type="Pfam" id="PF13649"/>
    </source>
</evidence>
<evidence type="ECO:0000313" key="4">
    <source>
        <dbReference type="EMBL" id="MUF05782.1"/>
    </source>
</evidence>